<gene>
    <name evidence="1" type="ORF">GA0074696_2724</name>
</gene>
<dbReference type="Proteomes" id="UP000198228">
    <property type="component" value="Chromosome I"/>
</dbReference>
<evidence type="ECO:0000313" key="2">
    <source>
        <dbReference type="Proteomes" id="UP000198228"/>
    </source>
</evidence>
<proteinExistence type="predicted"/>
<organism evidence="1 2">
    <name type="scientific">Micromonospora purpureochromogenes</name>
    <dbReference type="NCBI Taxonomy" id="47872"/>
    <lineage>
        <taxon>Bacteria</taxon>
        <taxon>Bacillati</taxon>
        <taxon>Actinomycetota</taxon>
        <taxon>Actinomycetes</taxon>
        <taxon>Micromonosporales</taxon>
        <taxon>Micromonosporaceae</taxon>
        <taxon>Micromonospora</taxon>
    </lineage>
</organism>
<protein>
    <submittedName>
        <fullName evidence="1">Uncharacterized protein</fullName>
    </submittedName>
</protein>
<dbReference type="AlphaFoldDB" id="A0A1C4XNT6"/>
<reference evidence="1 2" key="1">
    <citation type="submission" date="2016-06" db="EMBL/GenBank/DDBJ databases">
        <authorList>
            <person name="Kjaerup R.B."/>
            <person name="Dalgaard T.S."/>
            <person name="Juul-Madsen H.R."/>
        </authorList>
    </citation>
    <scope>NUCLEOTIDE SEQUENCE [LARGE SCALE GENOMIC DNA]</scope>
    <source>
        <strain evidence="1 2">DSM 43821</strain>
    </source>
</reference>
<accession>A0A1C4XNT6</accession>
<sequence>MVAGVRGSRSAGRLFTDRLARLTRSYPAFGQALHDAALATITKRPRPHFHRPGGLVQTVLVDLRRFGAGTSELVIKARIEQHHAGGCSGA</sequence>
<dbReference type="EMBL" id="LT607410">
    <property type="protein sequence ID" value="SCF09982.1"/>
    <property type="molecule type" value="Genomic_DNA"/>
</dbReference>
<name>A0A1C4XNT6_9ACTN</name>
<evidence type="ECO:0000313" key="1">
    <source>
        <dbReference type="EMBL" id="SCF09982.1"/>
    </source>
</evidence>